<evidence type="ECO:0000256" key="1">
    <source>
        <dbReference type="ARBA" id="ARBA00004442"/>
    </source>
</evidence>
<reference evidence="7 8" key="1">
    <citation type="submission" date="2019-12" db="EMBL/GenBank/DDBJ databases">
        <title>Chitinophaga sp. strain ysch24 (GDMCC 1.1355), whole genome shotgun sequence.</title>
        <authorList>
            <person name="Zhang X."/>
        </authorList>
    </citation>
    <scope>NUCLEOTIDE SEQUENCE [LARGE SCALE GENOMIC DNA]</scope>
    <source>
        <strain evidence="8">ysch24</strain>
    </source>
</reference>
<dbReference type="PROSITE" id="PS50213">
    <property type="entry name" value="FAS1"/>
    <property type="match status" value="1"/>
</dbReference>
<dbReference type="Pfam" id="PF07980">
    <property type="entry name" value="SusD_RagB"/>
    <property type="match status" value="1"/>
</dbReference>
<dbReference type="GO" id="GO:0009279">
    <property type="term" value="C:cell outer membrane"/>
    <property type="evidence" value="ECO:0007669"/>
    <property type="project" value="UniProtKB-SubCell"/>
</dbReference>
<keyword evidence="4" id="KW-0472">Membrane</keyword>
<organism evidence="7 8">
    <name type="scientific">Chitinophaga tropicalis</name>
    <dbReference type="NCBI Taxonomy" id="2683588"/>
    <lineage>
        <taxon>Bacteria</taxon>
        <taxon>Pseudomonadati</taxon>
        <taxon>Bacteroidota</taxon>
        <taxon>Chitinophagia</taxon>
        <taxon>Chitinophagales</taxon>
        <taxon>Chitinophagaceae</taxon>
        <taxon>Chitinophaga</taxon>
    </lineage>
</organism>
<evidence type="ECO:0000313" key="7">
    <source>
        <dbReference type="EMBL" id="MVT07292.1"/>
    </source>
</evidence>
<dbReference type="Gene3D" id="1.25.40.390">
    <property type="match status" value="2"/>
</dbReference>
<dbReference type="PROSITE" id="PS51257">
    <property type="entry name" value="PROKAR_LIPOPROTEIN"/>
    <property type="match status" value="1"/>
</dbReference>
<keyword evidence="8" id="KW-1185">Reference proteome</keyword>
<dbReference type="SUPFAM" id="SSF82153">
    <property type="entry name" value="FAS1 domain"/>
    <property type="match status" value="1"/>
</dbReference>
<dbReference type="InterPro" id="IPR033985">
    <property type="entry name" value="SusD-like_N"/>
</dbReference>
<dbReference type="SUPFAM" id="SSF49478">
    <property type="entry name" value="Cna protein B-type domain"/>
    <property type="match status" value="1"/>
</dbReference>
<feature type="domain" description="FAS1" evidence="6">
    <location>
        <begin position="32"/>
        <end position="155"/>
    </location>
</feature>
<dbReference type="InterPro" id="IPR011990">
    <property type="entry name" value="TPR-like_helical_dom_sf"/>
</dbReference>
<dbReference type="InterPro" id="IPR036378">
    <property type="entry name" value="FAS1_dom_sf"/>
</dbReference>
<dbReference type="Gene3D" id="2.30.180.10">
    <property type="entry name" value="FAS1 domain"/>
    <property type="match status" value="1"/>
</dbReference>
<evidence type="ECO:0000259" key="6">
    <source>
        <dbReference type="PROSITE" id="PS50213"/>
    </source>
</evidence>
<evidence type="ECO:0000256" key="5">
    <source>
        <dbReference type="ARBA" id="ARBA00023237"/>
    </source>
</evidence>
<sequence>MKKLLLPLLVCGLFACKKNNDNPQTPETNAVKQEILDVLAGKPTLSEFSAAIQKVSITDAETANGLTIFAPSNDAIGAYDPGAKTMGKDLPDSTIKDHLVKGLIKLSKDTILTALSGKKLEVKKVGDTLYINGIAILSLPGAEGKIVFYTVADILSTPLGNTNVTVWDATQWSTEKRNGALLAGATVSLYLTREEYKNKTPRYTAVTNANGVATFTGVAPAEYFMVAGKGELSNTWPDANNSTLASADTLFQSTAEIANSPALAGATPGDFKMLDLNQDGVVNNSDRAEAPYRKITVGSGTTTSEKVLIGYPVNHTMTLLKTTVEADSILLKAAIQLGNVQKQLVIMDAVMSNDADCNGLASTWCAFDQFTFTASDATIFNIWANHYAVIGQLNRILLSLPAIQGDTLKLGPVTRSLRGLAYMQLATYFGGLPISTQITMPADISRSSPEATYAFIKNDLLASANGDLAGTDKEHYITVFGANALLARLSLNTGKYADAAAYSKVVINSGIYNLIGDTSAIYTETFNTETLYNIPRSYGSPFSQFFTVTRPGTVNFCPIIRYAEVLLINAEANVNLGDLENATNMINQVRMRRNIQTTGLLTADQAREAIRVLRNRESYREGQTFSTLVRQNLAAQELSNNGYKEYNKLLPIPLTYLNSYPNLTQNPGY</sequence>
<comment type="subcellular location">
    <subcellularLocation>
        <location evidence="1">Cell outer membrane</location>
    </subcellularLocation>
</comment>
<dbReference type="RefSeq" id="WP_157304695.1">
    <property type="nucleotide sequence ID" value="NZ_WRXN01000001.1"/>
</dbReference>
<name>A0A7K1TYX7_9BACT</name>
<evidence type="ECO:0000256" key="4">
    <source>
        <dbReference type="ARBA" id="ARBA00023136"/>
    </source>
</evidence>
<evidence type="ECO:0000256" key="2">
    <source>
        <dbReference type="ARBA" id="ARBA00006275"/>
    </source>
</evidence>
<evidence type="ECO:0000313" key="8">
    <source>
        <dbReference type="Proteomes" id="UP000461730"/>
    </source>
</evidence>
<dbReference type="Proteomes" id="UP000461730">
    <property type="component" value="Unassembled WGS sequence"/>
</dbReference>
<dbReference type="Pfam" id="PF02469">
    <property type="entry name" value="Fasciclin"/>
    <property type="match status" value="1"/>
</dbReference>
<dbReference type="AlphaFoldDB" id="A0A7K1TYX7"/>
<protein>
    <submittedName>
        <fullName evidence="7">RagB/SusD family nutrient uptake outer membrane protein</fullName>
    </submittedName>
</protein>
<dbReference type="Pfam" id="PF14322">
    <property type="entry name" value="SusD-like_3"/>
    <property type="match status" value="1"/>
</dbReference>
<comment type="caution">
    <text evidence="7">The sequence shown here is derived from an EMBL/GenBank/DDBJ whole genome shotgun (WGS) entry which is preliminary data.</text>
</comment>
<gene>
    <name evidence="7" type="ORF">GO493_03395</name>
</gene>
<evidence type="ECO:0000256" key="3">
    <source>
        <dbReference type="ARBA" id="ARBA00022729"/>
    </source>
</evidence>
<dbReference type="InterPro" id="IPR000782">
    <property type="entry name" value="FAS1_domain"/>
</dbReference>
<accession>A0A7K1TYX7</accession>
<dbReference type="InterPro" id="IPR012944">
    <property type="entry name" value="SusD_RagB_dom"/>
</dbReference>
<dbReference type="EMBL" id="WRXN01000001">
    <property type="protein sequence ID" value="MVT07292.1"/>
    <property type="molecule type" value="Genomic_DNA"/>
</dbReference>
<comment type="similarity">
    <text evidence="2">Belongs to the SusD family.</text>
</comment>
<proteinExistence type="inferred from homology"/>
<keyword evidence="3" id="KW-0732">Signal</keyword>
<dbReference type="SUPFAM" id="SSF48452">
    <property type="entry name" value="TPR-like"/>
    <property type="match status" value="1"/>
</dbReference>
<keyword evidence="5" id="KW-0998">Cell outer membrane</keyword>